<feature type="domain" description="Orn/DAP/Arg decarboxylase 2 N-terminal" evidence="11">
    <location>
        <begin position="53"/>
        <end position="281"/>
    </location>
</feature>
<dbReference type="GO" id="GO:0008836">
    <property type="term" value="F:diaminopimelate decarboxylase activity"/>
    <property type="evidence" value="ECO:0007669"/>
    <property type="project" value="InterPro"/>
</dbReference>
<evidence type="ECO:0000313" key="13">
    <source>
        <dbReference type="RefSeq" id="XP_003740884.1"/>
    </source>
</evidence>
<gene>
    <name evidence="13" type="primary">LOC100898201</name>
</gene>
<dbReference type="GeneID" id="100898201"/>
<feature type="domain" description="Orn/DAP/Arg decarboxylase 2 C-terminal" evidence="10">
    <location>
        <begin position="34"/>
        <end position="343"/>
    </location>
</feature>
<dbReference type="InterPro" id="IPR029066">
    <property type="entry name" value="PLP-binding_barrel"/>
</dbReference>
<evidence type="ECO:0000256" key="6">
    <source>
        <dbReference type="ARBA" id="ARBA00037173"/>
    </source>
</evidence>
<organism evidence="12 13">
    <name type="scientific">Galendromus occidentalis</name>
    <name type="common">western predatory mite</name>
    <dbReference type="NCBI Taxonomy" id="34638"/>
    <lineage>
        <taxon>Eukaryota</taxon>
        <taxon>Metazoa</taxon>
        <taxon>Ecdysozoa</taxon>
        <taxon>Arthropoda</taxon>
        <taxon>Chelicerata</taxon>
        <taxon>Arachnida</taxon>
        <taxon>Acari</taxon>
        <taxon>Parasitiformes</taxon>
        <taxon>Mesostigmata</taxon>
        <taxon>Gamasina</taxon>
        <taxon>Phytoseioidea</taxon>
        <taxon>Phytoseiidae</taxon>
        <taxon>Typhlodrominae</taxon>
        <taxon>Galendromus</taxon>
    </lineage>
</organism>
<feature type="active site" description="Proton donor" evidence="7">
    <location>
        <position position="437"/>
    </location>
</feature>
<feature type="region of interest" description="Disordered" evidence="9">
    <location>
        <begin position="362"/>
        <end position="390"/>
    </location>
</feature>
<evidence type="ECO:0000256" key="7">
    <source>
        <dbReference type="PIRSR" id="PIRSR600183-50"/>
    </source>
</evidence>
<evidence type="ECO:0000256" key="5">
    <source>
        <dbReference type="ARBA" id="ARBA00023239"/>
    </source>
</evidence>
<dbReference type="SUPFAM" id="SSF51419">
    <property type="entry name" value="PLP-binding barrel"/>
    <property type="match status" value="1"/>
</dbReference>
<dbReference type="InterPro" id="IPR000183">
    <property type="entry name" value="Orn/DAP/Arg_de-COase"/>
</dbReference>
<feature type="modified residue" description="N6-(pyridoxal phosphate)lysine" evidence="7">
    <location>
        <position position="62"/>
    </location>
</feature>
<feature type="domain" description="Orn/DAP/Arg decarboxylase 2 C-terminal" evidence="10">
    <location>
        <begin position="410"/>
        <end position="464"/>
    </location>
</feature>
<evidence type="ECO:0000256" key="1">
    <source>
        <dbReference type="ARBA" id="ARBA00001933"/>
    </source>
</evidence>
<keyword evidence="3" id="KW-0210">Decarboxylase</keyword>
<accession>A0AAJ6QNQ6</accession>
<keyword evidence="5" id="KW-0456">Lyase</keyword>
<comment type="similarity">
    <text evidence="2 8">Belongs to the Orn/Lys/Arg decarboxylase class-II family.</text>
</comment>
<proteinExistence type="inferred from homology"/>
<evidence type="ECO:0000259" key="10">
    <source>
        <dbReference type="Pfam" id="PF00278"/>
    </source>
</evidence>
<dbReference type="InterPro" id="IPR009006">
    <property type="entry name" value="Ala_racemase/Decarboxylase_C"/>
</dbReference>
<sequence length="516" mass="57064">MNQLPKGLSYVNGRLNFSDFPVSGIAEAHGTPTYVYSETVLDDCLAQFPLNRPGVSVCYAVKANNNLSILEHLRKNGAFFEVASSEELRRVSTATNQEVLRNCVATGPAKSVNFLKDCLSNNVFSIHAESEEELERIEILRQKFPESSTKVALRINFDTSGEAGRSSLPTGASSDKFGVAPAEALRLAERFHIEGLHYHVGSCVLDEEVLYEARDHALDLVEEFESKGLNIAYVDVGGSFGIPYVETQAPLNIPLVIDRIATPFLNKDIHVFIEPGRSVIAQSGILVTRVEYIKSTPLKNFALVDAGMNDLVRPALYGSFHRILTEFEPPINPEKKSTEMTIADSPVSPTSDRVLRASESFRLAENSKPVPSPRLSRRVDSMPPDLRGSRESFDDLLNELQGNRLFKRTYAPVPSPRTVRRSSLEGPVKYDIVGPVCESADSLGLSRTLPRLRMADLLIITDVGAYGYSMASNYNSRNKPAQVMILSNGGVKLISRRQMLEDQLMLERNLDSFAHS</sequence>
<reference evidence="13" key="1">
    <citation type="submission" date="2025-08" db="UniProtKB">
        <authorList>
            <consortium name="RefSeq"/>
        </authorList>
    </citation>
    <scope>IDENTIFICATION</scope>
</reference>
<evidence type="ECO:0000256" key="4">
    <source>
        <dbReference type="ARBA" id="ARBA00022898"/>
    </source>
</evidence>
<dbReference type="PRINTS" id="PR01181">
    <property type="entry name" value="DAPDCRBXLASE"/>
</dbReference>
<comment type="function">
    <text evidence="6">Catalyzes the first and rate-limiting step of polyamine biosynthesis that converts ornithine into putrescine, which is the precursor for the polyamines, spermidine and spermine. Polyamines are essential for cell proliferation and are implicated in cellular processes, ranging from DNA replication to apoptosis.</text>
</comment>
<evidence type="ECO:0000259" key="11">
    <source>
        <dbReference type="Pfam" id="PF02784"/>
    </source>
</evidence>
<dbReference type="Proteomes" id="UP000694867">
    <property type="component" value="Unplaced"/>
</dbReference>
<dbReference type="Pfam" id="PF00278">
    <property type="entry name" value="Orn_DAP_Arg_deC"/>
    <property type="match status" value="2"/>
</dbReference>
<dbReference type="Gene3D" id="2.40.37.10">
    <property type="entry name" value="Lyase, Ornithine Decarboxylase, Chain A, domain 1"/>
    <property type="match status" value="2"/>
</dbReference>
<dbReference type="PROSITE" id="PS00878">
    <property type="entry name" value="ODR_DC_2_1"/>
    <property type="match status" value="1"/>
</dbReference>
<dbReference type="GO" id="GO:0009089">
    <property type="term" value="P:lysine biosynthetic process via diaminopimelate"/>
    <property type="evidence" value="ECO:0007669"/>
    <property type="project" value="InterPro"/>
</dbReference>
<keyword evidence="4 7" id="KW-0663">Pyridoxal phosphate</keyword>
<dbReference type="Pfam" id="PF02784">
    <property type="entry name" value="Orn_Arg_deC_N"/>
    <property type="match status" value="1"/>
</dbReference>
<dbReference type="PANTHER" id="PTHR43727">
    <property type="entry name" value="DIAMINOPIMELATE DECARBOXYLASE"/>
    <property type="match status" value="1"/>
</dbReference>
<evidence type="ECO:0000256" key="3">
    <source>
        <dbReference type="ARBA" id="ARBA00022793"/>
    </source>
</evidence>
<keyword evidence="12" id="KW-1185">Reference proteome</keyword>
<name>A0AAJ6QNQ6_9ACAR</name>
<evidence type="ECO:0000256" key="9">
    <source>
        <dbReference type="SAM" id="MobiDB-lite"/>
    </source>
</evidence>
<dbReference type="PANTHER" id="PTHR43727:SF2">
    <property type="entry name" value="GROUP IV DECARBOXYLASE"/>
    <property type="match status" value="1"/>
</dbReference>
<dbReference type="SUPFAM" id="SSF50621">
    <property type="entry name" value="Alanine racemase C-terminal domain-like"/>
    <property type="match status" value="2"/>
</dbReference>
<dbReference type="PRINTS" id="PR01179">
    <property type="entry name" value="ODADCRBXLASE"/>
</dbReference>
<dbReference type="InterPro" id="IPR002986">
    <property type="entry name" value="DAP_deCOOHase_LysA"/>
</dbReference>
<evidence type="ECO:0000256" key="8">
    <source>
        <dbReference type="RuleBase" id="RU003737"/>
    </source>
</evidence>
<dbReference type="KEGG" id="goe:100898201"/>
<dbReference type="RefSeq" id="XP_003740884.1">
    <property type="nucleotide sequence ID" value="XM_003740836.2"/>
</dbReference>
<dbReference type="InterPro" id="IPR022643">
    <property type="entry name" value="De-COase2_C"/>
</dbReference>
<dbReference type="AlphaFoldDB" id="A0AAJ6QNQ6"/>
<evidence type="ECO:0000313" key="12">
    <source>
        <dbReference type="Proteomes" id="UP000694867"/>
    </source>
</evidence>
<comment type="cofactor">
    <cofactor evidence="1 7">
        <name>pyridoxal 5'-phosphate</name>
        <dbReference type="ChEBI" id="CHEBI:597326"/>
    </cofactor>
</comment>
<dbReference type="Gene3D" id="3.20.20.10">
    <property type="entry name" value="Alanine racemase"/>
    <property type="match status" value="1"/>
</dbReference>
<protein>
    <submittedName>
        <fullName evidence="13">Uncharacterized protein LOC100898201</fullName>
    </submittedName>
</protein>
<dbReference type="InterPro" id="IPR022653">
    <property type="entry name" value="De-COase2_pyr-phos_BS"/>
</dbReference>
<evidence type="ECO:0000256" key="2">
    <source>
        <dbReference type="ARBA" id="ARBA00008872"/>
    </source>
</evidence>
<dbReference type="InterPro" id="IPR022644">
    <property type="entry name" value="De-COase2_N"/>
</dbReference>